<dbReference type="SUPFAM" id="SSF52151">
    <property type="entry name" value="FabD/lysophospholipase-like"/>
    <property type="match status" value="1"/>
</dbReference>
<dbReference type="OrthoDB" id="9807112at2"/>
<dbReference type="Gene3D" id="3.40.1090.10">
    <property type="entry name" value="Cytosolic phospholipase A2 catalytic domain"/>
    <property type="match status" value="1"/>
</dbReference>
<dbReference type="Pfam" id="PF01734">
    <property type="entry name" value="Patatin"/>
    <property type="match status" value="1"/>
</dbReference>
<dbReference type="GO" id="GO:0004620">
    <property type="term" value="F:phospholipase activity"/>
    <property type="evidence" value="ECO:0007669"/>
    <property type="project" value="TreeGrafter"/>
</dbReference>
<evidence type="ECO:0000256" key="3">
    <source>
        <dbReference type="PROSITE-ProRule" id="PRU01161"/>
    </source>
</evidence>
<evidence type="ECO:0000259" key="4">
    <source>
        <dbReference type="PROSITE" id="PS51635"/>
    </source>
</evidence>
<evidence type="ECO:0000256" key="2">
    <source>
        <dbReference type="ARBA" id="ARBA00023098"/>
    </source>
</evidence>
<dbReference type="NCBIfam" id="NF041079">
    <property type="entry name" value="CBASS_lipase"/>
    <property type="match status" value="1"/>
</dbReference>
<comment type="similarity">
    <text evidence="1">Belongs to the patatin family.</text>
</comment>
<sequence>MRPYRVLSIDGGGIRGIYSAVLLDGLAKRIADANGAPTERLDVGKAFDLVVGTSTGALLSTALASGVALEDVIKLYKEQATRIFSNPTPPSNLRMKFYKWIGGCLGKPANSSDALQEALLSVWGNETVAEMYQRRGISLCIPSINAETHQAWVWKTPHDTRENRLQRDNNYRLVDVCMSSAAAPLILPIHGVEKPKDAARHVNWFVDGGLWANNPIMVALVEALSFAPEDAPIEIISVSTCPPFKAPRVDSTSCNRGLMGWSGGIGMMEMALDSQSGAYDYMAKALSTSLAGRVKYVRLSDPPVSTEIASELRMDNPSEKNISALVGLAHQAIDLNISEATTGDKSKALCAQVFSNLQAVAG</sequence>
<keyword evidence="3" id="KW-0378">Hydrolase</keyword>
<keyword evidence="2 3" id="KW-0443">Lipid metabolism</keyword>
<organism evidence="5 6">
    <name type="scientific">Marinobacter maroccanus</name>
    <dbReference type="NCBI Taxonomy" id="2055143"/>
    <lineage>
        <taxon>Bacteria</taxon>
        <taxon>Pseudomonadati</taxon>
        <taxon>Pseudomonadota</taxon>
        <taxon>Gammaproteobacteria</taxon>
        <taxon>Pseudomonadales</taxon>
        <taxon>Marinobacteraceae</taxon>
        <taxon>Marinobacter</taxon>
    </lineage>
</organism>
<protein>
    <submittedName>
        <fullName evidence="5">Patatin</fullName>
    </submittedName>
</protein>
<gene>
    <name evidence="5" type="ORF">KEHDKFFH_02635</name>
</gene>
<feature type="short sequence motif" description="DGA/G" evidence="3">
    <location>
        <begin position="207"/>
        <end position="209"/>
    </location>
</feature>
<dbReference type="RefSeq" id="WP_104320489.1">
    <property type="nucleotide sequence ID" value="NZ_PSSX01000002.1"/>
</dbReference>
<accession>A0A2S5ZD78</accession>
<feature type="short sequence motif" description="GXSXG" evidence="3">
    <location>
        <begin position="52"/>
        <end position="56"/>
    </location>
</feature>
<dbReference type="GO" id="GO:0047372">
    <property type="term" value="F:monoacylglycerol lipase activity"/>
    <property type="evidence" value="ECO:0007669"/>
    <property type="project" value="TreeGrafter"/>
</dbReference>
<keyword evidence="6" id="KW-1185">Reference proteome</keyword>
<feature type="short sequence motif" description="GXGXXG" evidence="3">
    <location>
        <begin position="11"/>
        <end position="16"/>
    </location>
</feature>
<evidence type="ECO:0000256" key="1">
    <source>
        <dbReference type="ARBA" id="ARBA00010240"/>
    </source>
</evidence>
<name>A0A2S5ZD78_9GAMM</name>
<comment type="caution">
    <text evidence="5">The sequence shown here is derived from an EMBL/GenBank/DDBJ whole genome shotgun (WGS) entry which is preliminary data.</text>
</comment>
<dbReference type="PROSITE" id="PS51635">
    <property type="entry name" value="PNPLA"/>
    <property type="match status" value="1"/>
</dbReference>
<feature type="domain" description="PNPLA" evidence="4">
    <location>
        <begin position="7"/>
        <end position="220"/>
    </location>
</feature>
<feature type="active site" description="Proton acceptor" evidence="3">
    <location>
        <position position="207"/>
    </location>
</feature>
<dbReference type="PANTHER" id="PTHR32176">
    <property type="entry name" value="XYLOSE ISOMERASE"/>
    <property type="match status" value="1"/>
</dbReference>
<dbReference type="Proteomes" id="UP000239917">
    <property type="component" value="Unassembled WGS sequence"/>
</dbReference>
<dbReference type="CDD" id="cd07199">
    <property type="entry name" value="Pat17_PNPLA8_PNPLA9_like"/>
    <property type="match status" value="1"/>
</dbReference>
<feature type="active site" description="Nucleophile" evidence="3">
    <location>
        <position position="54"/>
    </location>
</feature>
<dbReference type="GO" id="GO:0016042">
    <property type="term" value="P:lipid catabolic process"/>
    <property type="evidence" value="ECO:0007669"/>
    <property type="project" value="UniProtKB-UniRule"/>
</dbReference>
<keyword evidence="3" id="KW-0442">Lipid degradation</keyword>
<dbReference type="InterPro" id="IPR002641">
    <property type="entry name" value="PNPLA_dom"/>
</dbReference>
<dbReference type="InterPro" id="IPR016035">
    <property type="entry name" value="Acyl_Trfase/lysoPLipase"/>
</dbReference>
<dbReference type="EMBL" id="PSSX01000002">
    <property type="protein sequence ID" value="PPI85353.1"/>
    <property type="molecule type" value="Genomic_DNA"/>
</dbReference>
<dbReference type="AlphaFoldDB" id="A0A2S5ZD78"/>
<reference evidence="5 6" key="1">
    <citation type="submission" date="2018-01" db="EMBL/GenBank/DDBJ databases">
        <title>Complete genome sequences of the type strains of Marinobacter flavimaris and Marinobacter maroccanus.</title>
        <authorList>
            <person name="Palau M."/>
            <person name="Boujida N."/>
            <person name="Manresa A."/>
            <person name="Minana-Galbis D."/>
        </authorList>
    </citation>
    <scope>NUCLEOTIDE SEQUENCE [LARGE SCALE GENOMIC DNA]</scope>
    <source>
        <strain evidence="5 6">N4</strain>
    </source>
</reference>
<evidence type="ECO:0000313" key="5">
    <source>
        <dbReference type="EMBL" id="PPI85353.1"/>
    </source>
</evidence>
<dbReference type="PANTHER" id="PTHR32176:SF92">
    <property type="entry name" value="XYLOSE ISOMERASE"/>
    <property type="match status" value="1"/>
</dbReference>
<proteinExistence type="inferred from homology"/>
<evidence type="ECO:0000313" key="6">
    <source>
        <dbReference type="Proteomes" id="UP000239917"/>
    </source>
</evidence>